<feature type="non-terminal residue" evidence="1">
    <location>
        <position position="1"/>
    </location>
</feature>
<proteinExistence type="predicted"/>
<name>X1A3H3_9ZZZZ</name>
<dbReference type="EMBL" id="BART01017301">
    <property type="protein sequence ID" value="GAG76314.1"/>
    <property type="molecule type" value="Genomic_DNA"/>
</dbReference>
<evidence type="ECO:0008006" key="2">
    <source>
        <dbReference type="Google" id="ProtNLM"/>
    </source>
</evidence>
<organism evidence="1">
    <name type="scientific">marine sediment metagenome</name>
    <dbReference type="NCBI Taxonomy" id="412755"/>
    <lineage>
        <taxon>unclassified sequences</taxon>
        <taxon>metagenomes</taxon>
        <taxon>ecological metagenomes</taxon>
    </lineage>
</organism>
<protein>
    <recommendedName>
        <fullName evidence="2">Ribbon-helix-helix protein CopG domain-containing protein</fullName>
    </recommendedName>
</protein>
<accession>X1A3H3</accession>
<reference evidence="1" key="1">
    <citation type="journal article" date="2014" name="Front. Microbiol.">
        <title>High frequency of phylogenetically diverse reductive dehalogenase-homologous genes in deep subseafloor sedimentary metagenomes.</title>
        <authorList>
            <person name="Kawai M."/>
            <person name="Futagami T."/>
            <person name="Toyoda A."/>
            <person name="Takaki Y."/>
            <person name="Nishi S."/>
            <person name="Hori S."/>
            <person name="Arai W."/>
            <person name="Tsubouchi T."/>
            <person name="Morono Y."/>
            <person name="Uchiyama I."/>
            <person name="Ito T."/>
            <person name="Fujiyama A."/>
            <person name="Inagaki F."/>
            <person name="Takami H."/>
        </authorList>
    </citation>
    <scope>NUCLEOTIDE SEQUENCE</scope>
    <source>
        <strain evidence="1">Expedition CK06-06</strain>
    </source>
</reference>
<evidence type="ECO:0000313" key="1">
    <source>
        <dbReference type="EMBL" id="GAG76314.1"/>
    </source>
</evidence>
<gene>
    <name evidence="1" type="ORF">S01H4_32980</name>
</gene>
<sequence length="71" mass="7955">RMSGDIVEVLDALVELDIFKSRSEAVSAFVEQAITARGSMFEEIKTQASEIRKLRDSAKRDAYAAFQKDSK</sequence>
<dbReference type="AlphaFoldDB" id="X1A3H3"/>
<comment type="caution">
    <text evidence="1">The sequence shown here is derived from an EMBL/GenBank/DDBJ whole genome shotgun (WGS) entry which is preliminary data.</text>
</comment>